<dbReference type="GO" id="GO:0004347">
    <property type="term" value="F:glucose-6-phosphate isomerase activity"/>
    <property type="evidence" value="ECO:0007669"/>
    <property type="project" value="UniProtKB-UniRule"/>
</dbReference>
<dbReference type="EC" id="5.3.1.9" evidence="7"/>
<dbReference type="GO" id="GO:0097367">
    <property type="term" value="F:carbohydrate derivative binding"/>
    <property type="evidence" value="ECO:0007669"/>
    <property type="project" value="InterPro"/>
</dbReference>
<evidence type="ECO:0000256" key="2">
    <source>
        <dbReference type="ARBA" id="ARBA00006604"/>
    </source>
</evidence>
<evidence type="ECO:0000313" key="10">
    <source>
        <dbReference type="EMBL" id="CAE10128.1"/>
    </source>
</evidence>
<dbReference type="Pfam" id="PF00342">
    <property type="entry name" value="PGI"/>
    <property type="match status" value="1"/>
</dbReference>
<evidence type="ECO:0000256" key="8">
    <source>
        <dbReference type="RuleBase" id="RU000612"/>
    </source>
</evidence>
<comment type="pathway">
    <text evidence="7">Carbohydrate biosynthesis; gluconeogenesis.</text>
</comment>
<dbReference type="PANTHER" id="PTHR11469">
    <property type="entry name" value="GLUCOSE-6-PHOSPHATE ISOMERASE"/>
    <property type="match status" value="1"/>
</dbReference>
<evidence type="ECO:0000256" key="5">
    <source>
        <dbReference type="ARBA" id="ARBA00023235"/>
    </source>
</evidence>
<keyword evidence="11" id="KW-1185">Reference proteome</keyword>
<dbReference type="InterPro" id="IPR035476">
    <property type="entry name" value="SIS_PGI_1"/>
</dbReference>
<evidence type="ECO:0000313" key="11">
    <source>
        <dbReference type="Proteomes" id="UP000000422"/>
    </source>
</evidence>
<dbReference type="UniPathway" id="UPA00138"/>
<dbReference type="EMBL" id="BX571659">
    <property type="protein sequence ID" value="CAE10128.1"/>
    <property type="molecule type" value="Genomic_DNA"/>
</dbReference>
<dbReference type="GO" id="GO:0006094">
    <property type="term" value="P:gluconeogenesis"/>
    <property type="evidence" value="ECO:0007669"/>
    <property type="project" value="UniProtKB-UniRule"/>
</dbReference>
<dbReference type="NCBIfam" id="NF003016">
    <property type="entry name" value="PRK03868.1"/>
    <property type="match status" value="1"/>
</dbReference>
<dbReference type="PROSITE" id="PS00174">
    <property type="entry name" value="P_GLUCOSE_ISOMERASE_2"/>
    <property type="match status" value="1"/>
</dbReference>
<dbReference type="STRING" id="273121.WS1027"/>
<dbReference type="KEGG" id="wsu:WS1027"/>
<dbReference type="AlphaFoldDB" id="Q7M9C3"/>
<comment type="function">
    <text evidence="7">Catalyzes the reversible isomerization of glucose-6-phosphate to fructose-6-phosphate.</text>
</comment>
<feature type="active site" evidence="7">
    <location>
        <position position="291"/>
    </location>
</feature>
<dbReference type="PRINTS" id="PR00662">
    <property type="entry name" value="G6PISOMERASE"/>
</dbReference>
<dbReference type="PROSITE" id="PS51464">
    <property type="entry name" value="SIS"/>
    <property type="match status" value="1"/>
</dbReference>
<keyword evidence="5 7" id="KW-0413">Isomerase</keyword>
<dbReference type="Gene3D" id="3.40.50.10490">
    <property type="entry name" value="Glucose-6-phosphate isomerase like protein, domain 1"/>
    <property type="match status" value="2"/>
</dbReference>
<comment type="subcellular location">
    <subcellularLocation>
        <location evidence="7">Cytoplasm</location>
    </subcellularLocation>
</comment>
<protein>
    <recommendedName>
        <fullName evidence="7">Glucose-6-phosphate isomerase</fullName>
        <shortName evidence="7">GPI</shortName>
        <ecNumber evidence="7">5.3.1.9</ecNumber>
    </recommendedName>
    <alternativeName>
        <fullName evidence="7">Phosphoglucose isomerase</fullName>
        <shortName evidence="7">PGI</shortName>
    </alternativeName>
    <alternativeName>
        <fullName evidence="7">Phosphohexose isomerase</fullName>
        <shortName evidence="7">PHI</shortName>
    </alternativeName>
</protein>
<dbReference type="GO" id="GO:0051156">
    <property type="term" value="P:glucose 6-phosphate metabolic process"/>
    <property type="evidence" value="ECO:0007669"/>
    <property type="project" value="TreeGrafter"/>
</dbReference>
<dbReference type="Proteomes" id="UP000000422">
    <property type="component" value="Chromosome"/>
</dbReference>
<dbReference type="InterPro" id="IPR001672">
    <property type="entry name" value="G6P_Isomerase"/>
</dbReference>
<dbReference type="InterPro" id="IPR018189">
    <property type="entry name" value="Phosphoglucose_isomerase_CS"/>
</dbReference>
<dbReference type="eggNOG" id="COG0166">
    <property type="taxonomic scope" value="Bacteria"/>
</dbReference>
<dbReference type="InterPro" id="IPR001347">
    <property type="entry name" value="SIS_dom"/>
</dbReference>
<evidence type="ECO:0000256" key="3">
    <source>
        <dbReference type="ARBA" id="ARBA00022432"/>
    </source>
</evidence>
<dbReference type="HOGENOM" id="CLU_037303_1_0_7"/>
<evidence type="ECO:0000256" key="6">
    <source>
        <dbReference type="ARBA" id="ARBA00029321"/>
    </source>
</evidence>
<dbReference type="RefSeq" id="WP_011138921.1">
    <property type="nucleotide sequence ID" value="NC_005090.1"/>
</dbReference>
<evidence type="ECO:0000256" key="7">
    <source>
        <dbReference type="HAMAP-Rule" id="MF_00473"/>
    </source>
</evidence>
<dbReference type="HAMAP" id="MF_00473">
    <property type="entry name" value="G6P_isomerase"/>
    <property type="match status" value="1"/>
</dbReference>
<dbReference type="GO" id="GO:0048029">
    <property type="term" value="F:monosaccharide binding"/>
    <property type="evidence" value="ECO:0007669"/>
    <property type="project" value="TreeGrafter"/>
</dbReference>
<dbReference type="UniPathway" id="UPA00109">
    <property type="reaction ID" value="UER00181"/>
</dbReference>
<dbReference type="GO" id="GO:0006096">
    <property type="term" value="P:glycolytic process"/>
    <property type="evidence" value="ECO:0007669"/>
    <property type="project" value="UniProtKB-UniRule"/>
</dbReference>
<comment type="similarity">
    <text evidence="2 7 8">Belongs to the GPI family.</text>
</comment>
<evidence type="ECO:0000256" key="1">
    <source>
        <dbReference type="ARBA" id="ARBA00004926"/>
    </source>
</evidence>
<dbReference type="CDD" id="cd05015">
    <property type="entry name" value="SIS_PGI_1"/>
    <property type="match status" value="1"/>
</dbReference>
<dbReference type="InterPro" id="IPR046348">
    <property type="entry name" value="SIS_dom_sf"/>
</dbReference>
<evidence type="ECO:0000256" key="4">
    <source>
        <dbReference type="ARBA" id="ARBA00023152"/>
    </source>
</evidence>
<organism evidence="11">
    <name type="scientific">Wolinella succinogenes (strain ATCC 29543 / DSM 1740 / CCUG 13145 / JCM 31913 / LMG 7466 / NCTC 11488 / FDC 602W)</name>
    <name type="common">Vibrio succinogenes</name>
    <dbReference type="NCBI Taxonomy" id="273121"/>
    <lineage>
        <taxon>Bacteria</taxon>
        <taxon>Pseudomonadati</taxon>
        <taxon>Campylobacterota</taxon>
        <taxon>Epsilonproteobacteria</taxon>
        <taxon>Campylobacterales</taxon>
        <taxon>Helicobacteraceae</taxon>
        <taxon>Wolinella</taxon>
    </lineage>
</organism>
<feature type="domain" description="SIS" evidence="9">
    <location>
        <begin position="55"/>
        <end position="219"/>
    </location>
</feature>
<dbReference type="GO" id="GO:0005829">
    <property type="term" value="C:cytosol"/>
    <property type="evidence" value="ECO:0007669"/>
    <property type="project" value="TreeGrafter"/>
</dbReference>
<dbReference type="PROSITE" id="PS51463">
    <property type="entry name" value="P_GLUCOSE_ISOMERASE_3"/>
    <property type="match status" value="1"/>
</dbReference>
<dbReference type="PANTHER" id="PTHR11469:SF1">
    <property type="entry name" value="GLUCOSE-6-PHOSPHATE ISOMERASE"/>
    <property type="match status" value="1"/>
</dbReference>
<sequence>MLEFQHFFTASFSDEEREALLGRVKKEREEGVSAYYDLPFQRRALEDSDRYMKANAALLERLETILVVGVGGSSLGLKAIDSLLSHLPERRAIDLHFLEHTDPIAIEKSLRGIQTKSSLFIVISKSGSTIETSSLTKYVLKRFELLKEENRSHLLVITDEGSPLEQWSKQEDVACVTIHPKVGGRFSVLSAVGILPLSLLGYPANEILEGAKGMAVEFFAGRATQILDKALFYAKERNRLSINVLFSYASAFKEFNAWYVQLWGESLGKLNAQGNRTGMTPAALIGSIDQHSFLQLIVQGPLDKSVTFLSIKEPLKEPIEIPNWSMEFLEGTDFVNGSSFKDLLRHQREATMETVIEEGVPTDLILIDRLEGRSVGALLYYYELLTSCVGTLLEINTYDQPGVEFGKRRLREKFHSKDTL</sequence>
<comment type="catalytic activity">
    <reaction evidence="6 7 8">
        <text>alpha-D-glucose 6-phosphate = beta-D-fructose 6-phosphate</text>
        <dbReference type="Rhea" id="RHEA:11816"/>
        <dbReference type="ChEBI" id="CHEBI:57634"/>
        <dbReference type="ChEBI" id="CHEBI:58225"/>
        <dbReference type="EC" id="5.3.1.9"/>
    </reaction>
</comment>
<proteinExistence type="inferred from homology"/>
<dbReference type="InterPro" id="IPR035482">
    <property type="entry name" value="SIS_PGI_2"/>
</dbReference>
<accession>Q7M9C3</accession>
<keyword evidence="7" id="KW-0963">Cytoplasm</keyword>
<gene>
    <name evidence="7" type="primary">pgi</name>
    <name evidence="10" type="ordered locus">WS1027</name>
</gene>
<comment type="pathway">
    <text evidence="1 7 8">Carbohydrate degradation; glycolysis; D-glyceraldehyde 3-phosphate and glycerone phosphate from D-glucose: step 2/4.</text>
</comment>
<dbReference type="CDD" id="cd05016">
    <property type="entry name" value="SIS_PGI_2"/>
    <property type="match status" value="1"/>
</dbReference>
<feature type="active site" evidence="7">
    <location>
        <position position="407"/>
    </location>
</feature>
<reference evidence="10 11" key="1">
    <citation type="journal article" date="2003" name="Proc. Natl. Acad. Sci. U.S.A.">
        <title>Complete genome sequence and analysis of Wolinella succinogenes.</title>
        <authorList>
            <person name="Baar C."/>
            <person name="Eppinger M."/>
            <person name="Raddatz G."/>
            <person name="Simon JM."/>
            <person name="Lanz C."/>
            <person name="Klimmek O."/>
            <person name="Nandakumar R."/>
            <person name="Gross R."/>
            <person name="Rosinus A."/>
            <person name="Keller H."/>
            <person name="Jagtap P."/>
            <person name="Linke B."/>
            <person name="Meyer F."/>
            <person name="Lederer H."/>
            <person name="Schuster S.C."/>
        </authorList>
    </citation>
    <scope>NUCLEOTIDE SEQUENCE [LARGE SCALE GENOMIC DNA]</scope>
    <source>
        <strain evidence="11">ATCC 29543 / DSM 1740 / CCUG 13145 / JCM 31913 / LMG 7466 / NCTC 11488 / FDC 602W</strain>
    </source>
</reference>
<evidence type="ECO:0000259" key="9">
    <source>
        <dbReference type="PROSITE" id="PS51464"/>
    </source>
</evidence>
<keyword evidence="4 7" id="KW-0324">Glycolysis</keyword>
<dbReference type="SUPFAM" id="SSF53697">
    <property type="entry name" value="SIS domain"/>
    <property type="match status" value="1"/>
</dbReference>
<name>Q7M9C3_WOLSU</name>
<feature type="active site" description="Proton donor" evidence="7">
    <location>
        <position position="265"/>
    </location>
</feature>
<keyword evidence="3 7" id="KW-0312">Gluconeogenesis</keyword>